<feature type="compositionally biased region" description="Low complexity" evidence="1">
    <location>
        <begin position="206"/>
        <end position="216"/>
    </location>
</feature>
<dbReference type="PANTHER" id="PTHR37784">
    <property type="entry name" value="PROTEIN MSN1"/>
    <property type="match status" value="1"/>
</dbReference>
<accession>A0A1G4KBG9</accession>
<evidence type="ECO:0000256" key="1">
    <source>
        <dbReference type="SAM" id="MobiDB-lite"/>
    </source>
</evidence>
<dbReference type="PANTHER" id="PTHR37784:SF4">
    <property type="entry name" value="TRANSCRIPTION FACTOR-LIKE PROTEIN EUC1"/>
    <property type="match status" value="1"/>
</dbReference>
<evidence type="ECO:0000259" key="2">
    <source>
        <dbReference type="Pfam" id="PF12550"/>
    </source>
</evidence>
<name>A0A1G4KBG9_9SACH</name>
<dbReference type="AlphaFoldDB" id="A0A1G4KBG9"/>
<feature type="compositionally biased region" description="Low complexity" evidence="1">
    <location>
        <begin position="364"/>
        <end position="386"/>
    </location>
</feature>
<proteinExistence type="predicted"/>
<organism evidence="3 4">
    <name type="scientific">Lachancea meyersii CBS 8951</name>
    <dbReference type="NCBI Taxonomy" id="1266667"/>
    <lineage>
        <taxon>Eukaryota</taxon>
        <taxon>Fungi</taxon>
        <taxon>Dikarya</taxon>
        <taxon>Ascomycota</taxon>
        <taxon>Saccharomycotina</taxon>
        <taxon>Saccharomycetes</taxon>
        <taxon>Saccharomycetales</taxon>
        <taxon>Saccharomycetaceae</taxon>
        <taxon>Lachancea</taxon>
    </lineage>
</organism>
<evidence type="ECO:0000313" key="3">
    <source>
        <dbReference type="EMBL" id="SCV01624.1"/>
    </source>
</evidence>
<gene>
    <name evidence="3" type="ORF">LAME_0G17458G</name>
</gene>
<dbReference type="GO" id="GO:0000981">
    <property type="term" value="F:DNA-binding transcription factor activity, RNA polymerase II-specific"/>
    <property type="evidence" value="ECO:0007669"/>
    <property type="project" value="TreeGrafter"/>
</dbReference>
<protein>
    <submittedName>
        <fullName evidence="3">LAME_0G17458g1_1</fullName>
    </submittedName>
</protein>
<dbReference type="Pfam" id="PF12550">
    <property type="entry name" value="GCR1_C"/>
    <property type="match status" value="1"/>
</dbReference>
<dbReference type="GO" id="GO:0000978">
    <property type="term" value="F:RNA polymerase II cis-regulatory region sequence-specific DNA binding"/>
    <property type="evidence" value="ECO:0007669"/>
    <property type="project" value="TreeGrafter"/>
</dbReference>
<feature type="domain" description="Transcription activator GCR1-like" evidence="2">
    <location>
        <begin position="226"/>
        <end position="312"/>
    </location>
</feature>
<dbReference type="OrthoDB" id="428577at2759"/>
<feature type="compositionally biased region" description="Basic and acidic residues" evidence="1">
    <location>
        <begin position="403"/>
        <end position="413"/>
    </location>
</feature>
<dbReference type="InterPro" id="IPR052146">
    <property type="entry name" value="HOT1"/>
</dbReference>
<feature type="region of interest" description="Disordered" evidence="1">
    <location>
        <begin position="364"/>
        <end position="413"/>
    </location>
</feature>
<keyword evidence="4" id="KW-1185">Reference proteome</keyword>
<reference evidence="4" key="1">
    <citation type="submission" date="2016-03" db="EMBL/GenBank/DDBJ databases">
        <authorList>
            <person name="Devillers Hugo."/>
        </authorList>
    </citation>
    <scope>NUCLEOTIDE SEQUENCE [LARGE SCALE GENOMIC DNA]</scope>
</reference>
<dbReference type="GO" id="GO:0060963">
    <property type="term" value="P:positive regulation of ribosomal protein gene transcription by RNA polymerase II"/>
    <property type="evidence" value="ECO:0007669"/>
    <property type="project" value="TreeGrafter"/>
</dbReference>
<dbReference type="EMBL" id="LT598484">
    <property type="protein sequence ID" value="SCV01624.1"/>
    <property type="molecule type" value="Genomic_DNA"/>
</dbReference>
<dbReference type="InterPro" id="IPR022210">
    <property type="entry name" value="TF_GCR1-like"/>
</dbReference>
<sequence length="413" mass="46374">MTLDSSSRAPNETGSNPDEPVASNSNDEPSTSRLLPELNTAAFQNLIFEQLAKIQDQNDTLKQRVQQLEEGQQEFYFDICKKFERGLRSSKQGVEEVSCLKEVFKDIVGIMSGERVRFLDHSDENVTEQEAASTGESQLLASNYETLHRMQQASVRRDGTASNRPNQVIKQENSESWQRLNHPDFTAPNAPTASSRSNDGNGGNGDNDNNDSANDDASIHDRAANYRLNRLLKTVQDLAREYFEGLHGQPSVVALERRFGPSWRSKGSERSFFAKRMQIIHRIIDVRDHPEKYNLPADMSLKKAIRVIENMRLGNNMFHGVATRMTLNQLYIYLAKKMDRPEDYSLQLGQVARPRRLQLFEQRQLEQPDQAPNESSASSQNAAESADTGAELSVTTSSAANASHREDASSINP</sequence>
<feature type="region of interest" description="Disordered" evidence="1">
    <location>
        <begin position="1"/>
        <end position="33"/>
    </location>
</feature>
<dbReference type="Proteomes" id="UP000191144">
    <property type="component" value="Chromosome G"/>
</dbReference>
<feature type="region of interest" description="Disordered" evidence="1">
    <location>
        <begin position="172"/>
        <end position="217"/>
    </location>
</feature>
<evidence type="ECO:0000313" key="4">
    <source>
        <dbReference type="Proteomes" id="UP000191144"/>
    </source>
</evidence>